<proteinExistence type="predicted"/>
<dbReference type="InterPro" id="IPR014048">
    <property type="entry name" value="MethylDNA_cys_MeTrfase_DNA-bd"/>
</dbReference>
<sequence length="98" mass="10992">MDEHFIYIVLEIVSEIPKGSVATYKQIAELAGRERNARQVGKILSASSLYGEYPCHRVVNSAGRTAPDWDEQKNLLIDEGVTFKPNGNVDLKACQWKI</sequence>
<dbReference type="PANTHER" id="PTHR42942">
    <property type="entry name" value="6-O-METHYLGUANINE DNA METHYLTRANSFERASE"/>
    <property type="match status" value="1"/>
</dbReference>
<dbReference type="InterPro" id="IPR036217">
    <property type="entry name" value="MethylDNA_cys_MeTrfase_DNAb"/>
</dbReference>
<dbReference type="EMBL" id="JQIF01000078">
    <property type="protein sequence ID" value="KGJ52168.1"/>
    <property type="molecule type" value="Genomic_DNA"/>
</dbReference>
<keyword evidence="1" id="KW-0227">DNA damage</keyword>
<dbReference type="PANTHER" id="PTHR42942:SF1">
    <property type="entry name" value="ALKYLTRANSFERASE-LIKE PROTEIN 1"/>
    <property type="match status" value="1"/>
</dbReference>
<dbReference type="GO" id="GO:0032259">
    <property type="term" value="P:methylation"/>
    <property type="evidence" value="ECO:0007669"/>
    <property type="project" value="UniProtKB-KW"/>
</dbReference>
<dbReference type="AlphaFoldDB" id="A0A099I5K6"/>
<dbReference type="Gene3D" id="1.10.10.10">
    <property type="entry name" value="Winged helix-like DNA-binding domain superfamily/Winged helix DNA-binding domain"/>
    <property type="match status" value="1"/>
</dbReference>
<evidence type="ECO:0000259" key="2">
    <source>
        <dbReference type="Pfam" id="PF01035"/>
    </source>
</evidence>
<gene>
    <name evidence="3" type="ORF">CIAN88_16060</name>
</gene>
<name>A0A099I5K6_CLOIN</name>
<dbReference type="CDD" id="cd06445">
    <property type="entry name" value="ATase"/>
    <property type="match status" value="1"/>
</dbReference>
<dbReference type="SUPFAM" id="SSF46767">
    <property type="entry name" value="Methylated DNA-protein cysteine methyltransferase, C-terminal domain"/>
    <property type="match status" value="1"/>
</dbReference>
<comment type="caution">
    <text evidence="3">The sequence shown here is derived from an EMBL/GenBank/DDBJ whole genome shotgun (WGS) entry which is preliminary data.</text>
</comment>
<evidence type="ECO:0000256" key="1">
    <source>
        <dbReference type="ARBA" id="ARBA00022763"/>
    </source>
</evidence>
<organism evidence="3 4">
    <name type="scientific">Clostridium innocuum</name>
    <dbReference type="NCBI Taxonomy" id="1522"/>
    <lineage>
        <taxon>Bacteria</taxon>
        <taxon>Bacillati</taxon>
        <taxon>Bacillota</taxon>
        <taxon>Clostridia</taxon>
        <taxon>Eubacteriales</taxon>
        <taxon>Clostridiaceae</taxon>
        <taxon>Clostridium</taxon>
    </lineage>
</organism>
<feature type="domain" description="Methylated-DNA-[protein]-cysteine S-methyltransferase DNA binding" evidence="2">
    <location>
        <begin position="8"/>
        <end position="81"/>
    </location>
</feature>
<dbReference type="InterPro" id="IPR036388">
    <property type="entry name" value="WH-like_DNA-bd_sf"/>
</dbReference>
<reference evidence="3 4" key="1">
    <citation type="submission" date="2014-08" db="EMBL/GenBank/DDBJ databases">
        <title>Clostridium innocuum, an unnegligible vancomycin-resistant pathogen causing extra-intestinal infections.</title>
        <authorList>
            <person name="Feng Y."/>
            <person name="Chiu C.-H."/>
        </authorList>
    </citation>
    <scope>NUCLEOTIDE SEQUENCE [LARGE SCALE GENOMIC DNA]</scope>
    <source>
        <strain evidence="3 4">AN88</strain>
    </source>
</reference>
<dbReference type="RefSeq" id="WP_044906640.1">
    <property type="nucleotide sequence ID" value="NZ_JQIF01000078.1"/>
</dbReference>
<keyword evidence="3" id="KW-0808">Transferase</keyword>
<dbReference type="InterPro" id="IPR052520">
    <property type="entry name" value="ATL_DNA_repair"/>
</dbReference>
<dbReference type="Proteomes" id="UP000030008">
    <property type="component" value="Unassembled WGS sequence"/>
</dbReference>
<dbReference type="Pfam" id="PF01035">
    <property type="entry name" value="DNA_binding_1"/>
    <property type="match status" value="1"/>
</dbReference>
<evidence type="ECO:0000313" key="3">
    <source>
        <dbReference type="EMBL" id="KGJ52168.1"/>
    </source>
</evidence>
<accession>A0A099I5K6</accession>
<protein>
    <submittedName>
        <fullName evidence="3">DNA methyltransferase</fullName>
    </submittedName>
</protein>
<dbReference type="GO" id="GO:0008168">
    <property type="term" value="F:methyltransferase activity"/>
    <property type="evidence" value="ECO:0007669"/>
    <property type="project" value="UniProtKB-KW"/>
</dbReference>
<evidence type="ECO:0000313" key="4">
    <source>
        <dbReference type="Proteomes" id="UP000030008"/>
    </source>
</evidence>
<dbReference type="GO" id="GO:0006281">
    <property type="term" value="P:DNA repair"/>
    <property type="evidence" value="ECO:0007669"/>
    <property type="project" value="InterPro"/>
</dbReference>
<keyword evidence="3" id="KW-0489">Methyltransferase</keyword>